<evidence type="ECO:0000256" key="9">
    <source>
        <dbReference type="HAMAP-Rule" id="MF_00422"/>
    </source>
</evidence>
<dbReference type="GO" id="GO:0043952">
    <property type="term" value="P:protein transport by the Sec complex"/>
    <property type="evidence" value="ECO:0007669"/>
    <property type="project" value="UniProtKB-UniRule"/>
</dbReference>
<sequence length="115" mass="13122">MKNNKSQNPTLNNAVANSNVKTPNTKKLVKQNPVRTPRKKAQEKKGVSELPVLGYIQHAKMFLREAKVELKKVKWPTKKEMLAATGVVIFLTLLMAIFFFLVDTSLIKIIKYILR</sequence>
<dbReference type="Gene3D" id="1.20.5.1030">
    <property type="entry name" value="Preprotein translocase secy subunit"/>
    <property type="match status" value="1"/>
</dbReference>
<keyword evidence="7 9" id="KW-0811">Translocation</keyword>
<protein>
    <recommendedName>
        <fullName evidence="9">Protein translocase subunit SecE</fullName>
    </recommendedName>
</protein>
<dbReference type="GO" id="GO:0006605">
    <property type="term" value="P:protein targeting"/>
    <property type="evidence" value="ECO:0007669"/>
    <property type="project" value="UniProtKB-UniRule"/>
</dbReference>
<keyword evidence="3 9" id="KW-1003">Cell membrane</keyword>
<evidence type="ECO:0000313" key="11">
    <source>
        <dbReference type="EMBL" id="SPD72297.1"/>
    </source>
</evidence>
<organism evidence="11">
    <name type="scientific">uncultured Desulfobacterium sp</name>
    <dbReference type="NCBI Taxonomy" id="201089"/>
    <lineage>
        <taxon>Bacteria</taxon>
        <taxon>Pseudomonadati</taxon>
        <taxon>Thermodesulfobacteriota</taxon>
        <taxon>Desulfobacteria</taxon>
        <taxon>Desulfobacterales</taxon>
        <taxon>Desulfobacteriaceae</taxon>
        <taxon>Desulfobacterium</taxon>
        <taxon>environmental samples</taxon>
    </lineage>
</organism>
<feature type="region of interest" description="Disordered" evidence="10">
    <location>
        <begin position="1"/>
        <end position="45"/>
    </location>
</feature>
<evidence type="ECO:0000256" key="3">
    <source>
        <dbReference type="ARBA" id="ARBA00022475"/>
    </source>
</evidence>
<feature type="compositionally biased region" description="Polar residues" evidence="10">
    <location>
        <begin position="1"/>
        <end position="25"/>
    </location>
</feature>
<dbReference type="EMBL" id="OJIN01000033">
    <property type="protein sequence ID" value="SPD72297.1"/>
    <property type="molecule type" value="Genomic_DNA"/>
</dbReference>
<dbReference type="PANTHER" id="PTHR33910:SF1">
    <property type="entry name" value="PROTEIN TRANSLOCASE SUBUNIT SECE"/>
    <property type="match status" value="1"/>
</dbReference>
<dbReference type="InterPro" id="IPR038379">
    <property type="entry name" value="SecE_sf"/>
</dbReference>
<dbReference type="PRINTS" id="PR01650">
    <property type="entry name" value="SECETRNLCASE"/>
</dbReference>
<dbReference type="HAMAP" id="MF_00422">
    <property type="entry name" value="SecE"/>
    <property type="match status" value="1"/>
</dbReference>
<dbReference type="Pfam" id="PF00584">
    <property type="entry name" value="SecE"/>
    <property type="match status" value="1"/>
</dbReference>
<comment type="similarity">
    <text evidence="9">Belongs to the SecE/SEC61-gamma family.</text>
</comment>
<evidence type="ECO:0000256" key="8">
    <source>
        <dbReference type="ARBA" id="ARBA00023136"/>
    </source>
</evidence>
<dbReference type="InterPro" id="IPR005807">
    <property type="entry name" value="SecE_bac"/>
</dbReference>
<comment type="subunit">
    <text evidence="9">Component of the Sec protein translocase complex. Heterotrimer consisting of SecY, SecE and SecG subunits. The heterotrimers can form oligomers, although 1 heterotrimer is thought to be able to translocate proteins. Interacts with the ribosome. Interacts with SecDF, and other proteins may be involved. Interacts with SecA.</text>
</comment>
<keyword evidence="5 9" id="KW-0653">Protein transport</keyword>
<dbReference type="NCBIfam" id="TIGR00964">
    <property type="entry name" value="secE_bact"/>
    <property type="match status" value="1"/>
</dbReference>
<dbReference type="PANTHER" id="PTHR33910">
    <property type="entry name" value="PROTEIN TRANSLOCASE SUBUNIT SECE"/>
    <property type="match status" value="1"/>
</dbReference>
<keyword evidence="2 9" id="KW-0813">Transport</keyword>
<evidence type="ECO:0000256" key="4">
    <source>
        <dbReference type="ARBA" id="ARBA00022692"/>
    </source>
</evidence>
<dbReference type="InterPro" id="IPR001901">
    <property type="entry name" value="Translocase_SecE/Sec61-g"/>
</dbReference>
<reference evidence="11" key="1">
    <citation type="submission" date="2018-01" db="EMBL/GenBank/DDBJ databases">
        <authorList>
            <person name="Regsiter A."/>
            <person name="William W."/>
        </authorList>
    </citation>
    <scope>NUCLEOTIDE SEQUENCE</scope>
    <source>
        <strain evidence="11">TRIP AH-1</strain>
    </source>
</reference>
<gene>
    <name evidence="9" type="primary">secE</name>
    <name evidence="11" type="ORF">PITCH_A1280043</name>
</gene>
<evidence type="ECO:0000256" key="2">
    <source>
        <dbReference type="ARBA" id="ARBA00022448"/>
    </source>
</evidence>
<evidence type="ECO:0000256" key="1">
    <source>
        <dbReference type="ARBA" id="ARBA00004370"/>
    </source>
</evidence>
<dbReference type="PROSITE" id="PS01067">
    <property type="entry name" value="SECE_SEC61G"/>
    <property type="match status" value="1"/>
</dbReference>
<name>A0A445MS56_9BACT</name>
<evidence type="ECO:0000256" key="10">
    <source>
        <dbReference type="SAM" id="MobiDB-lite"/>
    </source>
</evidence>
<comment type="function">
    <text evidence="9">Essential subunit of the Sec protein translocation channel SecYEG. Clamps together the 2 halves of SecY. May contact the channel plug during translocation.</text>
</comment>
<dbReference type="GO" id="GO:0065002">
    <property type="term" value="P:intracellular protein transmembrane transport"/>
    <property type="evidence" value="ECO:0007669"/>
    <property type="project" value="UniProtKB-UniRule"/>
</dbReference>
<accession>A0A445MS56</accession>
<dbReference type="GO" id="GO:0009306">
    <property type="term" value="P:protein secretion"/>
    <property type="evidence" value="ECO:0007669"/>
    <property type="project" value="UniProtKB-UniRule"/>
</dbReference>
<dbReference type="AlphaFoldDB" id="A0A445MS56"/>
<evidence type="ECO:0000256" key="5">
    <source>
        <dbReference type="ARBA" id="ARBA00022927"/>
    </source>
</evidence>
<dbReference type="GO" id="GO:0008320">
    <property type="term" value="F:protein transmembrane transporter activity"/>
    <property type="evidence" value="ECO:0007669"/>
    <property type="project" value="UniProtKB-UniRule"/>
</dbReference>
<comment type="subcellular location">
    <subcellularLocation>
        <location evidence="9">Cell membrane</location>
        <topology evidence="9">Single-pass membrane protein</topology>
    </subcellularLocation>
    <subcellularLocation>
        <location evidence="1">Membrane</location>
    </subcellularLocation>
</comment>
<dbReference type="GO" id="GO:0005886">
    <property type="term" value="C:plasma membrane"/>
    <property type="evidence" value="ECO:0007669"/>
    <property type="project" value="UniProtKB-SubCell"/>
</dbReference>
<feature type="transmembrane region" description="Helical" evidence="9">
    <location>
        <begin position="81"/>
        <end position="102"/>
    </location>
</feature>
<evidence type="ECO:0000256" key="7">
    <source>
        <dbReference type="ARBA" id="ARBA00023010"/>
    </source>
</evidence>
<evidence type="ECO:0000256" key="6">
    <source>
        <dbReference type="ARBA" id="ARBA00022989"/>
    </source>
</evidence>
<keyword evidence="4 9" id="KW-0812">Transmembrane</keyword>
<keyword evidence="8 9" id="KW-0472">Membrane</keyword>
<proteinExistence type="inferred from homology"/>
<keyword evidence="6 9" id="KW-1133">Transmembrane helix</keyword>